<comment type="similarity">
    <text evidence="6">Belongs to the methyltransferase superfamily. tRNA (adenine-N(6)-)-methyltransferase family.</text>
</comment>
<dbReference type="GO" id="GO:0003676">
    <property type="term" value="F:nucleic acid binding"/>
    <property type="evidence" value="ECO:0007669"/>
    <property type="project" value="InterPro"/>
</dbReference>
<dbReference type="InterPro" id="IPR050210">
    <property type="entry name" value="tRNA_Adenine-N(6)_MTase"/>
</dbReference>
<keyword evidence="5 6" id="KW-0819">tRNA processing</keyword>
<dbReference type="InterPro" id="IPR002052">
    <property type="entry name" value="DNA_methylase_N6_adenine_CS"/>
</dbReference>
<feature type="domain" description="Methyltransferase small" evidence="7">
    <location>
        <begin position="52"/>
        <end position="146"/>
    </location>
</feature>
<dbReference type="SUPFAM" id="SSF53335">
    <property type="entry name" value="S-adenosyl-L-methionine-dependent methyltransferases"/>
    <property type="match status" value="1"/>
</dbReference>
<evidence type="ECO:0000259" key="7">
    <source>
        <dbReference type="Pfam" id="PF05175"/>
    </source>
</evidence>
<dbReference type="InterPro" id="IPR022882">
    <property type="entry name" value="tRNA_adenine-N6_MeTrfase"/>
</dbReference>
<dbReference type="Pfam" id="PF05175">
    <property type="entry name" value="MTS"/>
    <property type="match status" value="1"/>
</dbReference>
<comment type="caution">
    <text evidence="8">The sequence shown here is derived from an EMBL/GenBank/DDBJ whole genome shotgun (WGS) entry which is preliminary data.</text>
</comment>
<dbReference type="EMBL" id="QEAS01000007">
    <property type="protein sequence ID" value="PWG80833.1"/>
    <property type="molecule type" value="Genomic_DNA"/>
</dbReference>
<dbReference type="EC" id="2.1.1.223" evidence="6"/>
<dbReference type="InterPro" id="IPR029063">
    <property type="entry name" value="SAM-dependent_MTases_sf"/>
</dbReference>
<proteinExistence type="inferred from homology"/>
<keyword evidence="1 6" id="KW-0963">Cytoplasm</keyword>
<sequence length="263" mass="29389">MMRLQANVLLFLRIPIFFHWSFTKCEMEGIFRFKEFNVDQTGCGMKVNTDGVLLGALTGEGTPGTILDIGAGTGVIALMLAQRFAEACIDAIEIDTDAAVTALSNFKNSPFSERLRLHQGSFQEYMGGNLPVQYDLIVSNPPFFITSLVNNDHKKKTARHTDTSFFSDLTLLSAGNLSPSGNISLILPVSTAETVEKLAIKQGLSVHDEIEIKSFSNSNPHRKIITFGFTSKIKTHRSFVIYQQEKQYSLEYQRALKDFFIIF</sequence>
<accession>A0A2U2PHE3</accession>
<evidence type="ECO:0000313" key="9">
    <source>
        <dbReference type="Proteomes" id="UP000245647"/>
    </source>
</evidence>
<dbReference type="InterPro" id="IPR007848">
    <property type="entry name" value="Small_mtfrase_dom"/>
</dbReference>
<dbReference type="GO" id="GO:0005737">
    <property type="term" value="C:cytoplasm"/>
    <property type="evidence" value="ECO:0007669"/>
    <property type="project" value="UniProtKB-SubCell"/>
</dbReference>
<evidence type="ECO:0000256" key="3">
    <source>
        <dbReference type="ARBA" id="ARBA00022679"/>
    </source>
</evidence>
<evidence type="ECO:0000313" key="8">
    <source>
        <dbReference type="EMBL" id="PWG80833.1"/>
    </source>
</evidence>
<evidence type="ECO:0000256" key="6">
    <source>
        <dbReference type="HAMAP-Rule" id="MF_01872"/>
    </source>
</evidence>
<dbReference type="Gene3D" id="3.40.50.150">
    <property type="entry name" value="Vaccinia Virus protein VP39"/>
    <property type="match status" value="1"/>
</dbReference>
<comment type="subcellular location">
    <subcellularLocation>
        <location evidence="6">Cytoplasm</location>
    </subcellularLocation>
</comment>
<keyword evidence="3 6" id="KW-0808">Transferase</keyword>
<gene>
    <name evidence="8" type="ORF">DDR33_10280</name>
</gene>
<comment type="catalytic activity">
    <reaction evidence="6">
        <text>adenosine(37) in tRNA1(Val) + S-adenosyl-L-methionine = N(6)-methyladenosine(37) in tRNA1(Val) + S-adenosyl-L-homocysteine + H(+)</text>
        <dbReference type="Rhea" id="RHEA:43160"/>
        <dbReference type="Rhea" id="RHEA-COMP:10369"/>
        <dbReference type="Rhea" id="RHEA-COMP:10370"/>
        <dbReference type="ChEBI" id="CHEBI:15378"/>
        <dbReference type="ChEBI" id="CHEBI:57856"/>
        <dbReference type="ChEBI" id="CHEBI:59789"/>
        <dbReference type="ChEBI" id="CHEBI:74411"/>
        <dbReference type="ChEBI" id="CHEBI:74449"/>
        <dbReference type="EC" id="2.1.1.223"/>
    </reaction>
</comment>
<evidence type="ECO:0000256" key="5">
    <source>
        <dbReference type="ARBA" id="ARBA00022694"/>
    </source>
</evidence>
<keyword evidence="4 6" id="KW-0949">S-adenosyl-L-methionine</keyword>
<dbReference type="GO" id="GO:0008033">
    <property type="term" value="P:tRNA processing"/>
    <property type="evidence" value="ECO:0007669"/>
    <property type="project" value="UniProtKB-UniRule"/>
</dbReference>
<evidence type="ECO:0000256" key="4">
    <source>
        <dbReference type="ARBA" id="ARBA00022691"/>
    </source>
</evidence>
<dbReference type="AlphaFoldDB" id="A0A2U2PHE3"/>
<dbReference type="CDD" id="cd02440">
    <property type="entry name" value="AdoMet_MTases"/>
    <property type="match status" value="1"/>
</dbReference>
<dbReference type="PANTHER" id="PTHR47739:SF1">
    <property type="entry name" value="TRNA1(VAL) (ADENINE(37)-N6)-METHYLTRANSFERASE"/>
    <property type="match status" value="1"/>
</dbReference>
<dbReference type="GO" id="GO:0032259">
    <property type="term" value="P:methylation"/>
    <property type="evidence" value="ECO:0007669"/>
    <property type="project" value="UniProtKB-KW"/>
</dbReference>
<keyword evidence="9" id="KW-1185">Reference proteome</keyword>
<dbReference type="PANTHER" id="PTHR47739">
    <property type="entry name" value="TRNA1(VAL) (ADENINE(37)-N6)-METHYLTRANSFERASE"/>
    <property type="match status" value="1"/>
</dbReference>
<name>A0A2U2PHE3_9SPHI</name>
<reference evidence="8 9" key="1">
    <citation type="submission" date="2018-04" db="EMBL/GenBank/DDBJ databases">
        <title>Pedobacter chongqingensis sp. nov., isolated from a rottenly hemp rope.</title>
        <authorList>
            <person name="Cai Y."/>
        </authorList>
    </citation>
    <scope>NUCLEOTIDE SEQUENCE [LARGE SCALE GENOMIC DNA]</scope>
    <source>
        <strain evidence="8 9">FJ4-8</strain>
    </source>
</reference>
<keyword evidence="2 6" id="KW-0489">Methyltransferase</keyword>
<dbReference type="GO" id="GO:0016430">
    <property type="term" value="F:tRNA (adenine-N6)-methyltransferase activity"/>
    <property type="evidence" value="ECO:0007669"/>
    <property type="project" value="UniProtKB-UniRule"/>
</dbReference>
<comment type="function">
    <text evidence="6">Specifically methylates the adenine in position 37 of tRNA(1)(Val) (anticodon cmo5UAC).</text>
</comment>
<dbReference type="PRINTS" id="PR00507">
    <property type="entry name" value="N12N6MTFRASE"/>
</dbReference>
<dbReference type="Proteomes" id="UP000245647">
    <property type="component" value="Unassembled WGS sequence"/>
</dbReference>
<dbReference type="HAMAP" id="MF_01872">
    <property type="entry name" value="tRNA_methyltr_YfiC"/>
    <property type="match status" value="1"/>
</dbReference>
<dbReference type="PROSITE" id="PS00092">
    <property type="entry name" value="N6_MTASE"/>
    <property type="match status" value="1"/>
</dbReference>
<evidence type="ECO:0000256" key="2">
    <source>
        <dbReference type="ARBA" id="ARBA00022603"/>
    </source>
</evidence>
<evidence type="ECO:0000256" key="1">
    <source>
        <dbReference type="ARBA" id="ARBA00022490"/>
    </source>
</evidence>
<protein>
    <recommendedName>
        <fullName evidence="6">tRNA1(Val) (adenine(37)-N6)-methyltransferase</fullName>
        <ecNumber evidence="6">2.1.1.223</ecNumber>
    </recommendedName>
    <alternativeName>
        <fullName evidence="6">tRNA m6A37 methyltransferase</fullName>
    </alternativeName>
</protein>
<organism evidence="8 9">
    <name type="scientific">Pararcticibacter amylolyticus</name>
    <dbReference type="NCBI Taxonomy" id="2173175"/>
    <lineage>
        <taxon>Bacteria</taxon>
        <taxon>Pseudomonadati</taxon>
        <taxon>Bacteroidota</taxon>
        <taxon>Sphingobacteriia</taxon>
        <taxon>Sphingobacteriales</taxon>
        <taxon>Sphingobacteriaceae</taxon>
        <taxon>Pararcticibacter</taxon>
    </lineage>
</organism>